<evidence type="ECO:0000313" key="2">
    <source>
        <dbReference type="WBParaSite" id="RSKR_0000818600.1"/>
    </source>
</evidence>
<dbReference type="WBParaSite" id="RSKR_0000818600.1">
    <property type="protein sequence ID" value="RSKR_0000818600.1"/>
    <property type="gene ID" value="RSKR_0000818600"/>
</dbReference>
<reference evidence="2" key="1">
    <citation type="submission" date="2016-11" db="UniProtKB">
        <authorList>
            <consortium name="WormBaseParasite"/>
        </authorList>
    </citation>
    <scope>IDENTIFICATION</scope>
    <source>
        <strain evidence="2">KR3021</strain>
    </source>
</reference>
<evidence type="ECO:0000313" key="1">
    <source>
        <dbReference type="Proteomes" id="UP000095286"/>
    </source>
</evidence>
<accession>A0AC35U8C2</accession>
<name>A0AC35U8C2_9BILA</name>
<organism evidence="1 2">
    <name type="scientific">Rhabditophanes sp. KR3021</name>
    <dbReference type="NCBI Taxonomy" id="114890"/>
    <lineage>
        <taxon>Eukaryota</taxon>
        <taxon>Metazoa</taxon>
        <taxon>Ecdysozoa</taxon>
        <taxon>Nematoda</taxon>
        <taxon>Chromadorea</taxon>
        <taxon>Rhabditida</taxon>
        <taxon>Tylenchina</taxon>
        <taxon>Panagrolaimomorpha</taxon>
        <taxon>Strongyloidoidea</taxon>
        <taxon>Alloionematidae</taxon>
        <taxon>Rhabditophanes</taxon>
    </lineage>
</organism>
<sequence length="116" mass="14306">MNYSQRKQEIQRLLDEIQRESEMNWKREEERRKEQERERTEDLANERIRQHARKARTKIEESRRSEESRGREEETVLERVRREIAERDKEIARQYYKNCRLQNPRNGQGSSGSSKK</sequence>
<protein>
    <submittedName>
        <fullName evidence="2">Uncharacterized protein</fullName>
    </submittedName>
</protein>
<proteinExistence type="predicted"/>
<dbReference type="Proteomes" id="UP000095286">
    <property type="component" value="Unplaced"/>
</dbReference>